<evidence type="ECO:0000256" key="5">
    <source>
        <dbReference type="ARBA" id="ARBA00023210"/>
    </source>
</evidence>
<evidence type="ECO:0000256" key="8">
    <source>
        <dbReference type="ARBA" id="ARBA00026068"/>
    </source>
</evidence>
<comment type="function">
    <text evidence="7">Activator of cell division through the inhibition of FtsZ GTPase activity, therefore promoting FtsZ assembly into bundles of protofilaments necessary for the formation of the division Z ring. It is recruited early at mid-cell but it is not essential for cell division.</text>
</comment>
<comment type="subcellular location">
    <subcellularLocation>
        <location evidence="1">Cytoplasm</location>
    </subcellularLocation>
</comment>
<evidence type="ECO:0000256" key="6">
    <source>
        <dbReference type="ARBA" id="ARBA00023306"/>
    </source>
</evidence>
<dbReference type="GO" id="GO:0030428">
    <property type="term" value="C:cell septum"/>
    <property type="evidence" value="ECO:0007669"/>
    <property type="project" value="TreeGrafter"/>
</dbReference>
<dbReference type="InterPro" id="IPR042233">
    <property type="entry name" value="Cell_div_ZapA_N"/>
</dbReference>
<dbReference type="Gene3D" id="1.20.5.50">
    <property type="match status" value="1"/>
</dbReference>
<keyword evidence="3" id="KW-0963">Cytoplasm</keyword>
<keyword evidence="4 10" id="KW-0132">Cell division</keyword>
<dbReference type="RefSeq" id="WP_179584907.1">
    <property type="nucleotide sequence ID" value="NZ_JACBYR010000001.1"/>
</dbReference>
<dbReference type="GO" id="GO:0005829">
    <property type="term" value="C:cytosol"/>
    <property type="evidence" value="ECO:0007669"/>
    <property type="project" value="TreeGrafter"/>
</dbReference>
<dbReference type="EMBL" id="JACBYR010000001">
    <property type="protein sequence ID" value="NYE82244.1"/>
    <property type="molecule type" value="Genomic_DNA"/>
</dbReference>
<accession>A0A7Y9LJS5</accession>
<dbReference type="GO" id="GO:0000917">
    <property type="term" value="P:division septum assembly"/>
    <property type="evidence" value="ECO:0007669"/>
    <property type="project" value="UniProtKB-KW"/>
</dbReference>
<dbReference type="Gene3D" id="3.30.160.880">
    <property type="entry name" value="Cell division protein ZapA protomer, N-terminal domain"/>
    <property type="match status" value="1"/>
</dbReference>
<keyword evidence="5" id="KW-0717">Septation</keyword>
<comment type="subunit">
    <text evidence="8">Homodimer. Interacts with FtsZ.</text>
</comment>
<keyword evidence="6" id="KW-0131">Cell cycle</keyword>
<proteinExistence type="predicted"/>
<dbReference type="Proteomes" id="UP000542125">
    <property type="component" value="Unassembled WGS sequence"/>
</dbReference>
<organism evidence="10 11">
    <name type="scientific">Pigmentiphaga litoralis</name>
    <dbReference type="NCBI Taxonomy" id="516702"/>
    <lineage>
        <taxon>Bacteria</taxon>
        <taxon>Pseudomonadati</taxon>
        <taxon>Pseudomonadota</taxon>
        <taxon>Betaproteobacteria</taxon>
        <taxon>Burkholderiales</taxon>
        <taxon>Alcaligenaceae</taxon>
        <taxon>Pigmentiphaga</taxon>
    </lineage>
</organism>
<protein>
    <recommendedName>
        <fullName evidence="2">Cell division protein ZapA</fullName>
    </recommendedName>
    <alternativeName>
        <fullName evidence="9">Z ring-associated protein ZapA</fullName>
    </alternativeName>
</protein>
<dbReference type="GO" id="GO:0000921">
    <property type="term" value="P:septin ring assembly"/>
    <property type="evidence" value="ECO:0007669"/>
    <property type="project" value="TreeGrafter"/>
</dbReference>
<dbReference type="Pfam" id="PF05164">
    <property type="entry name" value="ZapA"/>
    <property type="match status" value="1"/>
</dbReference>
<dbReference type="PANTHER" id="PTHR34981:SF1">
    <property type="entry name" value="CELL DIVISION PROTEIN ZAPA"/>
    <property type="match status" value="1"/>
</dbReference>
<evidence type="ECO:0000256" key="2">
    <source>
        <dbReference type="ARBA" id="ARBA00015195"/>
    </source>
</evidence>
<evidence type="ECO:0000256" key="4">
    <source>
        <dbReference type="ARBA" id="ARBA00022618"/>
    </source>
</evidence>
<keyword evidence="11" id="KW-1185">Reference proteome</keyword>
<reference evidence="10 11" key="1">
    <citation type="submission" date="2020-07" db="EMBL/GenBank/DDBJ databases">
        <title>Genomic Encyclopedia of Type Strains, Phase IV (KMG-V): Genome sequencing to study the core and pangenomes of soil and plant-associated prokaryotes.</title>
        <authorList>
            <person name="Whitman W."/>
        </authorList>
    </citation>
    <scope>NUCLEOTIDE SEQUENCE [LARGE SCALE GENOMIC DNA]</scope>
    <source>
        <strain evidence="10 11">SAS40</strain>
    </source>
</reference>
<evidence type="ECO:0000256" key="9">
    <source>
        <dbReference type="ARBA" id="ARBA00033158"/>
    </source>
</evidence>
<evidence type="ECO:0000256" key="7">
    <source>
        <dbReference type="ARBA" id="ARBA00024910"/>
    </source>
</evidence>
<comment type="caution">
    <text evidence="10">The sequence shown here is derived from an EMBL/GenBank/DDBJ whole genome shotgun (WGS) entry which is preliminary data.</text>
</comment>
<dbReference type="SUPFAM" id="SSF102829">
    <property type="entry name" value="Cell division protein ZapA-like"/>
    <property type="match status" value="1"/>
</dbReference>
<evidence type="ECO:0000313" key="10">
    <source>
        <dbReference type="EMBL" id="NYE82244.1"/>
    </source>
</evidence>
<evidence type="ECO:0000256" key="1">
    <source>
        <dbReference type="ARBA" id="ARBA00004496"/>
    </source>
</evidence>
<evidence type="ECO:0000256" key="3">
    <source>
        <dbReference type="ARBA" id="ARBA00022490"/>
    </source>
</evidence>
<gene>
    <name evidence="10" type="ORF">FHW18_001515</name>
</gene>
<dbReference type="GO" id="GO:0032153">
    <property type="term" value="C:cell division site"/>
    <property type="evidence" value="ECO:0007669"/>
    <property type="project" value="TreeGrafter"/>
</dbReference>
<dbReference type="PANTHER" id="PTHR34981">
    <property type="entry name" value="CELL DIVISION PROTEIN ZAPA"/>
    <property type="match status" value="1"/>
</dbReference>
<dbReference type="InterPro" id="IPR036192">
    <property type="entry name" value="Cell_div_ZapA-like_sf"/>
</dbReference>
<dbReference type="AlphaFoldDB" id="A0A7Y9LJS5"/>
<dbReference type="InterPro" id="IPR007838">
    <property type="entry name" value="Cell_div_ZapA-like"/>
</dbReference>
<dbReference type="GO" id="GO:0043093">
    <property type="term" value="P:FtsZ-dependent cytokinesis"/>
    <property type="evidence" value="ECO:0007669"/>
    <property type="project" value="TreeGrafter"/>
</dbReference>
<sequence>MERLDVTILGREYPLACAPEEQEALLEAASMVDRAMQRIKAAGKIGSTERIAVLAALQIAGDLLNAKAPDGPLSQLAVGDYKRKIEGMNQMLDAELGSQDKLF</sequence>
<name>A0A7Y9LJS5_9BURK</name>
<evidence type="ECO:0000313" key="11">
    <source>
        <dbReference type="Proteomes" id="UP000542125"/>
    </source>
</evidence>